<dbReference type="InterPro" id="IPR025184">
    <property type="entry name" value="AadA_C"/>
</dbReference>
<dbReference type="RefSeq" id="WP_185103733.1">
    <property type="nucleotide sequence ID" value="NZ_BAAAXY010000292.1"/>
</dbReference>
<protein>
    <recommendedName>
        <fullName evidence="6">DUF4111 domain-containing protein</fullName>
    </recommendedName>
</protein>
<keyword evidence="5" id="KW-1185">Reference proteome</keyword>
<dbReference type="SUPFAM" id="SSF81301">
    <property type="entry name" value="Nucleotidyltransferase"/>
    <property type="match status" value="1"/>
</dbReference>
<comment type="caution">
    <text evidence="4">The sequence shown here is derived from an EMBL/GenBank/DDBJ whole genome shotgun (WGS) entry which is preliminary data.</text>
</comment>
<dbReference type="Proteomes" id="UP000565579">
    <property type="component" value="Unassembled WGS sequence"/>
</dbReference>
<dbReference type="AlphaFoldDB" id="A0A7X0NTH2"/>
<dbReference type="EMBL" id="JACHMI010000001">
    <property type="protein sequence ID" value="MBB6549305.1"/>
    <property type="molecule type" value="Genomic_DNA"/>
</dbReference>
<evidence type="ECO:0008006" key="6">
    <source>
        <dbReference type="Google" id="ProtNLM"/>
    </source>
</evidence>
<feature type="domain" description="Adenylyltransferase AadA C-terminal" evidence="3">
    <location>
        <begin position="204"/>
        <end position="251"/>
    </location>
</feature>
<name>A0A7X0NTH2_9ACTN</name>
<evidence type="ECO:0000259" key="2">
    <source>
        <dbReference type="Pfam" id="PF01909"/>
    </source>
</evidence>
<dbReference type="GO" id="GO:0016779">
    <property type="term" value="F:nucleotidyltransferase activity"/>
    <property type="evidence" value="ECO:0007669"/>
    <property type="project" value="InterPro"/>
</dbReference>
<accession>A0A7X0NTH2</accession>
<dbReference type="InterPro" id="IPR043519">
    <property type="entry name" value="NT_sf"/>
</dbReference>
<sequence>MLSNRPPLPDEVERAVSRYLSVADRLVPGRIRGFYVVGSVALGAWRSGRSDIDFVAVVDGDAGERDLRRLSLLHKAGNVPAAGQALIRARPAVPGTLNGVFVASGDLREPVTRIRPVASHSGWRFKRGRGFEANPVVWKVLLEKGVTVRGPAPHELGLDPEPGRLREWNLRQLHGHFSTWAGRAMSGRPPRKPLQPAHRVALATVLSPPRLHHTVVTGEVISKEAAAEYALDTFEARWHPLIRLALARRLGLPAPAGGGDASLSDRRRLPHLAGEFMREVITSAGPG</sequence>
<organism evidence="4 5">
    <name type="scientific">Nonomuraea rubra</name>
    <dbReference type="NCBI Taxonomy" id="46180"/>
    <lineage>
        <taxon>Bacteria</taxon>
        <taxon>Bacillati</taxon>
        <taxon>Actinomycetota</taxon>
        <taxon>Actinomycetes</taxon>
        <taxon>Streptosporangiales</taxon>
        <taxon>Streptosporangiaceae</taxon>
        <taxon>Nonomuraea</taxon>
    </lineage>
</organism>
<evidence type="ECO:0000259" key="3">
    <source>
        <dbReference type="Pfam" id="PF13427"/>
    </source>
</evidence>
<dbReference type="InterPro" id="IPR002934">
    <property type="entry name" value="Polymerase_NTP_transf_dom"/>
</dbReference>
<proteinExistence type="predicted"/>
<dbReference type="Pfam" id="PF01909">
    <property type="entry name" value="NTP_transf_2"/>
    <property type="match status" value="1"/>
</dbReference>
<evidence type="ECO:0000256" key="1">
    <source>
        <dbReference type="ARBA" id="ARBA00022679"/>
    </source>
</evidence>
<feature type="domain" description="Polymerase nucleotidyl transferase" evidence="2">
    <location>
        <begin position="26"/>
        <end position="67"/>
    </location>
</feature>
<reference evidence="4 5" key="1">
    <citation type="submission" date="2020-08" db="EMBL/GenBank/DDBJ databases">
        <title>Sequencing the genomes of 1000 actinobacteria strains.</title>
        <authorList>
            <person name="Klenk H.-P."/>
        </authorList>
    </citation>
    <scope>NUCLEOTIDE SEQUENCE [LARGE SCALE GENOMIC DNA]</scope>
    <source>
        <strain evidence="4 5">DSM 43768</strain>
    </source>
</reference>
<gene>
    <name evidence="4" type="ORF">HD593_004100</name>
</gene>
<keyword evidence="1" id="KW-0808">Transferase</keyword>
<evidence type="ECO:0000313" key="5">
    <source>
        <dbReference type="Proteomes" id="UP000565579"/>
    </source>
</evidence>
<evidence type="ECO:0000313" key="4">
    <source>
        <dbReference type="EMBL" id="MBB6549305.1"/>
    </source>
</evidence>
<dbReference type="Pfam" id="PF13427">
    <property type="entry name" value="AadA_C"/>
    <property type="match status" value="1"/>
</dbReference>